<protein>
    <submittedName>
        <fullName evidence="1">Uncharacterized protein</fullName>
    </submittedName>
</protein>
<dbReference type="Proteomes" id="UP001176961">
    <property type="component" value="Unassembled WGS sequence"/>
</dbReference>
<dbReference type="EMBL" id="CATQJL010000338">
    <property type="protein sequence ID" value="CAJ0610608.1"/>
    <property type="molecule type" value="Genomic_DNA"/>
</dbReference>
<sequence>MAEYLTEYGVADAVPTDKMRDIVLEAISQTYDLVKSGQHVGDIGDDGTDAEEDNTSYEVCKTCSFCTKSADKHYCEAENGNPFVPIAEPDIFQCDEYADKHDTEEKRYAVTALSEKFKGVEVNYYPDCFGVFYPNGDEDSYPYSFPLDALAEDIRQKAEPRNPDGGACAVVFAGKCDKGYFYKSGDIPDFTSTLGLVNLYPTPQSLLSAINECGHTNLGTIGAFELTEAEYQTISSALQIAEDNADDIDAYDICINGEEYSHSDFEEDCHDLREWLADIHPSEAESVWHDTSNPDDKPEIAKDEGGVDCLVEFGTGEIIIMNSLLLDGKPFWCGCTLCVFDEVKRWAYIADIAKLK</sequence>
<dbReference type="AlphaFoldDB" id="A0AA36MIG8"/>
<proteinExistence type="predicted"/>
<organism evidence="1 2">
    <name type="scientific">Cylicocyclus nassatus</name>
    <name type="common">Nematode worm</name>
    <dbReference type="NCBI Taxonomy" id="53992"/>
    <lineage>
        <taxon>Eukaryota</taxon>
        <taxon>Metazoa</taxon>
        <taxon>Ecdysozoa</taxon>
        <taxon>Nematoda</taxon>
        <taxon>Chromadorea</taxon>
        <taxon>Rhabditida</taxon>
        <taxon>Rhabditina</taxon>
        <taxon>Rhabditomorpha</taxon>
        <taxon>Strongyloidea</taxon>
        <taxon>Strongylidae</taxon>
        <taxon>Cylicocyclus</taxon>
    </lineage>
</organism>
<reference evidence="1" key="1">
    <citation type="submission" date="2023-07" db="EMBL/GenBank/DDBJ databases">
        <authorList>
            <consortium name="CYATHOMIX"/>
        </authorList>
    </citation>
    <scope>NUCLEOTIDE SEQUENCE</scope>
    <source>
        <strain evidence="1">N/A</strain>
    </source>
</reference>
<keyword evidence="2" id="KW-1185">Reference proteome</keyword>
<name>A0AA36MIG8_CYLNA</name>
<evidence type="ECO:0000313" key="2">
    <source>
        <dbReference type="Proteomes" id="UP001176961"/>
    </source>
</evidence>
<comment type="caution">
    <text evidence="1">The sequence shown here is derived from an EMBL/GenBank/DDBJ whole genome shotgun (WGS) entry which is preliminary data.</text>
</comment>
<gene>
    <name evidence="1" type="ORF">CYNAS_LOCUS22591</name>
</gene>
<evidence type="ECO:0000313" key="1">
    <source>
        <dbReference type="EMBL" id="CAJ0610608.1"/>
    </source>
</evidence>
<accession>A0AA36MIG8</accession>